<dbReference type="InterPro" id="IPR029044">
    <property type="entry name" value="Nucleotide-diphossugar_trans"/>
</dbReference>
<dbReference type="CDD" id="cd02511">
    <property type="entry name" value="Beta4Glucosyltransferase"/>
    <property type="match status" value="1"/>
</dbReference>
<feature type="domain" description="Glycosyltransferase 2-like" evidence="2">
    <location>
        <begin position="685"/>
        <end position="774"/>
    </location>
</feature>
<dbReference type="EC" id="2.4.1.-" evidence="4"/>
<feature type="domain" description="Glycosyltransferase subfamily 4-like N-terminal" evidence="3">
    <location>
        <begin position="288"/>
        <end position="372"/>
    </location>
</feature>
<keyword evidence="4" id="KW-0808">Transferase</keyword>
<dbReference type="SUPFAM" id="SSF53335">
    <property type="entry name" value="S-adenosyl-L-methionine-dependent methyltransferases"/>
    <property type="match status" value="1"/>
</dbReference>
<reference evidence="4 5" key="1">
    <citation type="submission" date="2019-08" db="EMBL/GenBank/DDBJ databases">
        <title>Deep-cultivation of Planctomycetes and their phenomic and genomic characterization uncovers novel biology.</title>
        <authorList>
            <person name="Wiegand S."/>
            <person name="Jogler M."/>
            <person name="Boedeker C."/>
            <person name="Pinto D."/>
            <person name="Vollmers J."/>
            <person name="Rivas-Marin E."/>
            <person name="Kohn T."/>
            <person name="Peeters S.H."/>
            <person name="Heuer A."/>
            <person name="Rast P."/>
            <person name="Oberbeckmann S."/>
            <person name="Bunk B."/>
            <person name="Jeske O."/>
            <person name="Meyerdierks A."/>
            <person name="Storesund J.E."/>
            <person name="Kallscheuer N."/>
            <person name="Luecker S."/>
            <person name="Lage O.M."/>
            <person name="Pohl T."/>
            <person name="Merkel B.J."/>
            <person name="Hornburger P."/>
            <person name="Mueller R.-W."/>
            <person name="Bruemmer F."/>
            <person name="Labrenz M."/>
            <person name="Spormann A.M."/>
            <person name="Op den Camp H."/>
            <person name="Overmann J."/>
            <person name="Amann R."/>
            <person name="Jetten M.S.M."/>
            <person name="Mascher T."/>
            <person name="Medema M.H."/>
            <person name="Devos D.P."/>
            <person name="Kaster A.-K."/>
            <person name="Ovreas L."/>
            <person name="Rohde M."/>
            <person name="Galperin M.Y."/>
            <person name="Jogler C."/>
        </authorList>
    </citation>
    <scope>NUCLEOTIDE SEQUENCE [LARGE SCALE GENOMIC DNA]</scope>
    <source>
        <strain evidence="4 5">OJF2</strain>
    </source>
</reference>
<dbReference type="InterPro" id="IPR029063">
    <property type="entry name" value="SAM-dependent_MTases_sf"/>
</dbReference>
<evidence type="ECO:0000313" key="5">
    <source>
        <dbReference type="Proteomes" id="UP000324233"/>
    </source>
</evidence>
<dbReference type="Pfam" id="PF13439">
    <property type="entry name" value="Glyco_transf_4"/>
    <property type="match status" value="1"/>
</dbReference>
<dbReference type="InterPro" id="IPR001173">
    <property type="entry name" value="Glyco_trans_2-like"/>
</dbReference>
<feature type="region of interest" description="Disordered" evidence="1">
    <location>
        <begin position="264"/>
        <end position="296"/>
    </location>
</feature>
<keyword evidence="4" id="KW-0328">Glycosyltransferase</keyword>
<dbReference type="SUPFAM" id="SSF53448">
    <property type="entry name" value="Nucleotide-diphospho-sugar transferases"/>
    <property type="match status" value="1"/>
</dbReference>
<protein>
    <submittedName>
        <fullName evidence="4">SPBc2 prophage-derived glycosyltransferase SunS</fullName>
        <ecNumber evidence="4">2.4.1.-</ecNumber>
    </submittedName>
</protein>
<dbReference type="Pfam" id="PF00535">
    <property type="entry name" value="Glycos_transf_2"/>
    <property type="match status" value="1"/>
</dbReference>
<dbReference type="PANTHER" id="PTHR46656">
    <property type="entry name" value="PUTATIVE-RELATED"/>
    <property type="match status" value="1"/>
</dbReference>
<dbReference type="Pfam" id="PF13692">
    <property type="entry name" value="Glyco_trans_1_4"/>
    <property type="match status" value="1"/>
</dbReference>
<dbReference type="SUPFAM" id="SSF53756">
    <property type="entry name" value="UDP-Glycosyltransferase/glycogen phosphorylase"/>
    <property type="match status" value="1"/>
</dbReference>
<dbReference type="InterPro" id="IPR011990">
    <property type="entry name" value="TPR-like_helical_dom_sf"/>
</dbReference>
<dbReference type="InterPro" id="IPR019734">
    <property type="entry name" value="TPR_rpt"/>
</dbReference>
<gene>
    <name evidence="4" type="primary">sunS_2</name>
    <name evidence="4" type="ORF">OJF2_31370</name>
</gene>
<dbReference type="Gene3D" id="3.90.550.10">
    <property type="entry name" value="Spore Coat Polysaccharide Biosynthesis Protein SpsA, Chain A"/>
    <property type="match status" value="1"/>
</dbReference>
<evidence type="ECO:0000313" key="4">
    <source>
        <dbReference type="EMBL" id="QEH34596.1"/>
    </source>
</evidence>
<keyword evidence="5" id="KW-1185">Reference proteome</keyword>
<dbReference type="RefSeq" id="WP_148594494.1">
    <property type="nucleotide sequence ID" value="NZ_CP042997.1"/>
</dbReference>
<organism evidence="4 5">
    <name type="scientific">Aquisphaera giovannonii</name>
    <dbReference type="NCBI Taxonomy" id="406548"/>
    <lineage>
        <taxon>Bacteria</taxon>
        <taxon>Pseudomonadati</taxon>
        <taxon>Planctomycetota</taxon>
        <taxon>Planctomycetia</taxon>
        <taxon>Isosphaerales</taxon>
        <taxon>Isosphaeraceae</taxon>
        <taxon>Aquisphaera</taxon>
    </lineage>
</organism>
<dbReference type="Pfam" id="PF13578">
    <property type="entry name" value="Methyltransf_24"/>
    <property type="match status" value="1"/>
</dbReference>
<dbReference type="EMBL" id="CP042997">
    <property type="protein sequence ID" value="QEH34596.1"/>
    <property type="molecule type" value="Genomic_DNA"/>
</dbReference>
<dbReference type="Gene3D" id="3.40.50.2000">
    <property type="entry name" value="Glycogen Phosphorylase B"/>
    <property type="match status" value="2"/>
</dbReference>
<sequence>MTSQIRSSTRVVPITREEFHGRFGAPDLGGALCGYTREADTAAVLTLLCHARPARILEVGTALGHMTANLTRWSSEDAKVFTIDLVRGMPRAAAGAAEQLDEVPTLAERGRFADHFGTVQKAFFITADSLGYDFGRLAPLDFAFVDGGHDFAHALADSRKSYDALAPCGWLVWHDFGSPVPWVEVRQAVEAIGFAEPVIHIEGTEVAFLQKQAPAGATGSAAVHDGPVRVAWDGDVRGLHSLGLVNRAIASELLARGLDLALADDGPPPAGDEGTDTPLDPGLAERLGREPSGGPAQVHVMHRWPPGSNFEPRARRVLMQPWEYGSLPRAWLPLLAAADEVWSYSRSVRDAYLRAGMPHGRVHVIPLGVDPEAFRPGVEPLPLPPGPRFRFLFVGGTIFRKGIDVLLDAFPRAFGPDDGVGLVIKDMGVGTFYRGQTAGDQVAALRERGYPVEYLTRDLAGPELAGLYAACDCLVHPFRGEGFALPVAEAMACGLPVIATAASPVTDYADDATAYLIPARPCEFSENRVGEFETIARPWLHEPDRDALVDLLRRVAADPQAARRKGAAASERIRGRFTWSHTAEAVERRLRALASLEPRTGRRFEPRMNTDKHRWGEGFRDGGTGGGWHVGRAGGPGAAPGGRQAGGVSGSPDPVLVSYPCESVSIRGSKSPGPIRGAAKAQVSLTMIVRDEEENLPRCLGSVAGLFDEVVVVDTGSRDRTAEIARGVGARVFDFVWVDDFAAARNAALARARGDYAFWLDADDVVEPEERAKLERLLVSLPADESEQAAYVVRCACDPEPDGRGGNTVVDHIRLFPAREGVRWTYAVHEQILPSLRRAGVPVRWSDVTVRHTGYSDPALRGRKLERDARILEAELAERPGDPFVLFNLGSIAVERQAWPRALELLQRSLSGSAPSDSITRKLFALIARCRQMLGDLPRAIAACDEGLSFFPDDSELLFRKAVAHRGSGDPAAAEASWRRILGLRRPEEFASVDQGIFGHLTRRNLAALAEERGDLAGAMEHWRAVLAECPGDAEAMGRVGGLVEAAGP</sequence>
<dbReference type="Proteomes" id="UP000324233">
    <property type="component" value="Chromosome"/>
</dbReference>
<dbReference type="Gene3D" id="1.25.40.10">
    <property type="entry name" value="Tetratricopeptide repeat domain"/>
    <property type="match status" value="1"/>
</dbReference>
<evidence type="ECO:0000259" key="2">
    <source>
        <dbReference type="Pfam" id="PF00535"/>
    </source>
</evidence>
<dbReference type="GO" id="GO:0016757">
    <property type="term" value="F:glycosyltransferase activity"/>
    <property type="evidence" value="ECO:0007669"/>
    <property type="project" value="UniProtKB-KW"/>
</dbReference>
<evidence type="ECO:0000259" key="3">
    <source>
        <dbReference type="Pfam" id="PF13439"/>
    </source>
</evidence>
<dbReference type="PANTHER" id="PTHR46656:SF3">
    <property type="entry name" value="PUTATIVE-RELATED"/>
    <property type="match status" value="1"/>
</dbReference>
<dbReference type="OrthoDB" id="9775208at2"/>
<dbReference type="AlphaFoldDB" id="A0A5B9W1X0"/>
<dbReference type="SUPFAM" id="SSF48452">
    <property type="entry name" value="TPR-like"/>
    <property type="match status" value="1"/>
</dbReference>
<dbReference type="KEGG" id="agv:OJF2_31370"/>
<name>A0A5B9W1X0_9BACT</name>
<dbReference type="Gene3D" id="3.40.50.150">
    <property type="entry name" value="Vaccinia Virus protein VP39"/>
    <property type="match status" value="1"/>
</dbReference>
<dbReference type="CDD" id="cd03801">
    <property type="entry name" value="GT4_PimA-like"/>
    <property type="match status" value="1"/>
</dbReference>
<dbReference type="SMART" id="SM00028">
    <property type="entry name" value="TPR"/>
    <property type="match status" value="3"/>
</dbReference>
<proteinExistence type="predicted"/>
<dbReference type="InterPro" id="IPR028098">
    <property type="entry name" value="Glyco_trans_4-like_N"/>
</dbReference>
<evidence type="ECO:0000256" key="1">
    <source>
        <dbReference type="SAM" id="MobiDB-lite"/>
    </source>
</evidence>
<accession>A0A5B9W1X0</accession>